<dbReference type="GO" id="GO:0003723">
    <property type="term" value="F:RNA binding"/>
    <property type="evidence" value="ECO:0007669"/>
    <property type="project" value="InterPro"/>
</dbReference>
<feature type="domain" description="RdRp catalytic" evidence="9">
    <location>
        <begin position="413"/>
        <end position="533"/>
    </location>
</feature>
<organism evidence="10">
    <name type="scientific">Phytophthora palustris toti-like virus 3-2</name>
    <dbReference type="NCBI Taxonomy" id="2976313"/>
    <lineage>
        <taxon>Viruses</taxon>
        <taxon>Riboviria</taxon>
        <taxon>Orthornavirae</taxon>
        <taxon>Duplornaviricota</taxon>
        <taxon>Chrymotiviricetes</taxon>
        <taxon>Ghabrivirales</taxon>
        <taxon>Totiviridae</taxon>
    </lineage>
</organism>
<comment type="similarity">
    <text evidence="1">Belongs to the totiviridae RNA-directed RNA polymerase family.</text>
</comment>
<dbReference type="GO" id="GO:0006351">
    <property type="term" value="P:DNA-templated transcription"/>
    <property type="evidence" value="ECO:0007669"/>
    <property type="project" value="InterPro"/>
</dbReference>
<evidence type="ECO:0000256" key="3">
    <source>
        <dbReference type="ARBA" id="ARBA00022679"/>
    </source>
</evidence>
<dbReference type="GO" id="GO:0000166">
    <property type="term" value="F:nucleotide binding"/>
    <property type="evidence" value="ECO:0007669"/>
    <property type="project" value="UniProtKB-KW"/>
</dbReference>
<evidence type="ECO:0000256" key="4">
    <source>
        <dbReference type="ARBA" id="ARBA00022695"/>
    </source>
</evidence>
<dbReference type="GO" id="GO:0003968">
    <property type="term" value="F:RNA-directed RNA polymerase activity"/>
    <property type="evidence" value="ECO:0007669"/>
    <property type="project" value="UniProtKB-KW"/>
</dbReference>
<name>A0A9E8YVU9_9VIRU</name>
<dbReference type="EMBL" id="OL795378">
    <property type="protein sequence ID" value="WAK73609.1"/>
    <property type="molecule type" value="Genomic_RNA"/>
</dbReference>
<dbReference type="Pfam" id="PF02123">
    <property type="entry name" value="RdRP_4"/>
    <property type="match status" value="1"/>
</dbReference>
<evidence type="ECO:0000256" key="7">
    <source>
        <dbReference type="ARBA" id="ARBA00048744"/>
    </source>
</evidence>
<dbReference type="InterPro" id="IPR001795">
    <property type="entry name" value="RNA-dir_pol_luteovirus"/>
</dbReference>
<keyword evidence="3 8" id="KW-0808">Transferase</keyword>
<keyword evidence="2 8" id="KW-0696">RNA-directed RNA polymerase</keyword>
<evidence type="ECO:0000256" key="1">
    <source>
        <dbReference type="ARBA" id="ARBA00010455"/>
    </source>
</evidence>
<accession>A0A9E8YVU9</accession>
<keyword evidence="5 8" id="KW-0547">Nucleotide-binding</keyword>
<reference evidence="10" key="1">
    <citation type="submission" date="2021-12" db="EMBL/GenBank/DDBJ databases">
        <title>Study of the virome of Phytophthora palustris.</title>
        <authorList>
            <person name="Botella L."/>
            <person name="Jung T."/>
        </authorList>
    </citation>
    <scope>NUCLEOTIDE SEQUENCE</scope>
    <source>
        <strain evidence="10">SU1474</strain>
    </source>
</reference>
<proteinExistence type="inferred from homology"/>
<dbReference type="InterPro" id="IPR007094">
    <property type="entry name" value="RNA-dir_pol_PSvirus"/>
</dbReference>
<comment type="catalytic activity">
    <reaction evidence="7 8">
        <text>RNA(n) + a ribonucleoside 5'-triphosphate = RNA(n+1) + diphosphate</text>
        <dbReference type="Rhea" id="RHEA:21248"/>
        <dbReference type="Rhea" id="RHEA-COMP:14527"/>
        <dbReference type="Rhea" id="RHEA-COMP:17342"/>
        <dbReference type="ChEBI" id="CHEBI:33019"/>
        <dbReference type="ChEBI" id="CHEBI:61557"/>
        <dbReference type="ChEBI" id="CHEBI:140395"/>
        <dbReference type="EC" id="2.7.7.48"/>
    </reaction>
</comment>
<evidence type="ECO:0000256" key="6">
    <source>
        <dbReference type="ARBA" id="ARBA00022953"/>
    </source>
</evidence>
<evidence type="ECO:0000256" key="2">
    <source>
        <dbReference type="ARBA" id="ARBA00022484"/>
    </source>
</evidence>
<dbReference type="PROSITE" id="PS50507">
    <property type="entry name" value="RDRP_SSRNA_POS"/>
    <property type="match status" value="1"/>
</dbReference>
<evidence type="ECO:0000313" key="10">
    <source>
        <dbReference type="EMBL" id="WAK73609.1"/>
    </source>
</evidence>
<keyword evidence="4 8" id="KW-0548">Nucleotidyltransferase</keyword>
<keyword evidence="6 8" id="KW-0693">Viral RNA replication</keyword>
<evidence type="ECO:0000256" key="5">
    <source>
        <dbReference type="ARBA" id="ARBA00022741"/>
    </source>
</evidence>
<dbReference type="SUPFAM" id="SSF56672">
    <property type="entry name" value="DNA/RNA polymerases"/>
    <property type="match status" value="1"/>
</dbReference>
<dbReference type="GO" id="GO:0039694">
    <property type="term" value="P:viral RNA genome replication"/>
    <property type="evidence" value="ECO:0007669"/>
    <property type="project" value="InterPro"/>
</dbReference>
<protein>
    <recommendedName>
        <fullName evidence="8">RNA-directed RNA polymerase</fullName>
        <ecNumber evidence="8">2.7.7.48</ecNumber>
    </recommendedName>
</protein>
<dbReference type="InterPro" id="IPR043502">
    <property type="entry name" value="DNA/RNA_pol_sf"/>
</dbReference>
<sequence>MSYDKGSREKTLSAPAGAINRNGVPKANEFADCVLIDILIGEAEEYTVWYNYYGTNVLVDMYAFEGKTYVYYILNQEIRPKTNNIIAAVSRIYRHEHEFSLHDPANFIDINRGFSAKNKKQKITKILNKEATKISASYHLHYSPIEALKAIPKDKIEQALWVCHMPEDVNQAMVTGMILWLASLAREELAVAELYGLFSCKDIPEFRTRAKVMSKDMKALQHMYGADFRSLFEADVLVNRVYDEVDWEQERENREHPKLAEISPEVIYSKALEMFQLAQLEHGTEVKTMTWDEYWKSRWQWSAAGSVKTQYPEDLKYVYKERELKNKFVTLSDMPNRNIEDFLQREPSIYAYTSTKYEWGKVRAIYGTDLTSYILTNFAYYNCEELLTSNFPIGKRANETFVRRKVGTILSDALPLCTDFEDFNSQHSIPSMQAVMEAYEHAYSRQLSDEQKLAAAWARESVEKMVIVNNSTGAQYTAKGTLMSGWRLTTFINTVLNYIYCSVLFEDHKTMKRTVHNGDDVLSGITNMAVAFRATRNAITYKIRIQFSKSVLGGLSEFLRVDHSAKGSGQYLTRGIATLVHGRIESKPAVNVFDRIEANEMRLSEAEGRGLLKPVSEALREMYLCRMAQKYSMSLDDCYGFIQSHRVVGGMSDSLKGDLKNIYTVEAVKEPVQELERMLESPGVQHYSEAVYTALKGTIPINEVVTGIKNATRRALMCVRYFPRVRPNSDVQQSRVYRAIYKVHKDDSIGGDFGKAKLVGRVFDVLSRNNTLPLLTAKLAYSNKPAELLSILL</sequence>
<evidence type="ECO:0000256" key="8">
    <source>
        <dbReference type="RuleBase" id="RU364050"/>
    </source>
</evidence>
<evidence type="ECO:0000259" key="9">
    <source>
        <dbReference type="PROSITE" id="PS50507"/>
    </source>
</evidence>
<dbReference type="EC" id="2.7.7.48" evidence="8"/>